<sequence>MGKAMANGKYSPYKGGGAKQAVYKYKYKGKRHTVVVAYALKGGEISNGWVR</sequence>
<proteinExistence type="predicted"/>
<name>A0A2I1IHH0_9MICO</name>
<evidence type="ECO:0000313" key="2">
    <source>
        <dbReference type="Proteomes" id="UP000242755"/>
    </source>
</evidence>
<organism evidence="1 2">
    <name type="scientific">Brevibacterium ravenspurgense</name>
    <dbReference type="NCBI Taxonomy" id="479117"/>
    <lineage>
        <taxon>Bacteria</taxon>
        <taxon>Bacillati</taxon>
        <taxon>Actinomycetota</taxon>
        <taxon>Actinomycetes</taxon>
        <taxon>Micrococcales</taxon>
        <taxon>Brevibacteriaceae</taxon>
        <taxon>Brevibacterium</taxon>
    </lineage>
</organism>
<protein>
    <submittedName>
        <fullName evidence="1">Uncharacterized protein</fullName>
    </submittedName>
</protein>
<dbReference type="AlphaFoldDB" id="A0A2I1IHH0"/>
<reference evidence="1 2" key="1">
    <citation type="submission" date="2017-12" db="EMBL/GenBank/DDBJ databases">
        <title>Phylogenetic diversity of female urinary microbiome.</title>
        <authorList>
            <person name="Thomas-White K."/>
            <person name="Wolfe A.J."/>
        </authorList>
    </citation>
    <scope>NUCLEOTIDE SEQUENCE [LARGE SCALE GENOMIC DNA]</scope>
    <source>
        <strain evidence="1 2">UMB0426</strain>
    </source>
</reference>
<accession>A0A2I1IHH0</accession>
<evidence type="ECO:0000313" key="1">
    <source>
        <dbReference type="EMBL" id="PKY70564.1"/>
    </source>
</evidence>
<dbReference type="EMBL" id="PKGO01000004">
    <property type="protein sequence ID" value="PKY70564.1"/>
    <property type="molecule type" value="Genomic_DNA"/>
</dbReference>
<dbReference type="Proteomes" id="UP000242755">
    <property type="component" value="Unassembled WGS sequence"/>
</dbReference>
<comment type="caution">
    <text evidence="1">The sequence shown here is derived from an EMBL/GenBank/DDBJ whole genome shotgun (WGS) entry which is preliminary data.</text>
</comment>
<gene>
    <name evidence="1" type="ORF">CYJ40_05475</name>
</gene>